<organism evidence="2 3">
    <name type="scientific">Streptomyces chumphonensis</name>
    <dbReference type="NCBI Taxonomy" id="1214925"/>
    <lineage>
        <taxon>Bacteria</taxon>
        <taxon>Bacillati</taxon>
        <taxon>Actinomycetota</taxon>
        <taxon>Actinomycetes</taxon>
        <taxon>Kitasatosporales</taxon>
        <taxon>Streptomycetaceae</taxon>
        <taxon>Streptomyces</taxon>
    </lineage>
</organism>
<dbReference type="EMBL" id="JACXYU010000014">
    <property type="protein sequence ID" value="MBD3934167.1"/>
    <property type="molecule type" value="Genomic_DNA"/>
</dbReference>
<dbReference type="RefSeq" id="WP_191211463.1">
    <property type="nucleotide sequence ID" value="NZ_BAABKL010000041.1"/>
</dbReference>
<proteinExistence type="predicted"/>
<evidence type="ECO:0000313" key="3">
    <source>
        <dbReference type="Proteomes" id="UP000632289"/>
    </source>
</evidence>
<reference evidence="2" key="1">
    <citation type="submission" date="2020-09" db="EMBL/GenBank/DDBJ databases">
        <title>Secondary metabolite and genome analysis of marine Streptomyces chumphonensis KK1-2T.</title>
        <authorList>
            <person name="Phongsopitanun W."/>
            <person name="Kanchanasin P."/>
            <person name="Pittayakhajonwut P."/>
            <person name="Suwanborirux K."/>
            <person name="Tanasupawat S."/>
        </authorList>
    </citation>
    <scope>NUCLEOTIDE SEQUENCE</scope>
    <source>
        <strain evidence="2">KK1-2</strain>
    </source>
</reference>
<accession>A0A927F3P7</accession>
<evidence type="ECO:0000256" key="1">
    <source>
        <dbReference type="SAM" id="MobiDB-lite"/>
    </source>
</evidence>
<keyword evidence="3" id="KW-1185">Reference proteome</keyword>
<dbReference type="AlphaFoldDB" id="A0A927F3P7"/>
<comment type="caution">
    <text evidence="2">The sequence shown here is derived from an EMBL/GenBank/DDBJ whole genome shotgun (WGS) entry which is preliminary data.</text>
</comment>
<gene>
    <name evidence="2" type="ORF">IF129_21720</name>
</gene>
<protein>
    <submittedName>
        <fullName evidence="2">ATP/GTP-binding protein</fullName>
    </submittedName>
</protein>
<evidence type="ECO:0000313" key="2">
    <source>
        <dbReference type="EMBL" id="MBD3934167.1"/>
    </source>
</evidence>
<feature type="region of interest" description="Disordered" evidence="1">
    <location>
        <begin position="1"/>
        <end position="29"/>
    </location>
</feature>
<dbReference type="Proteomes" id="UP000632289">
    <property type="component" value="Unassembled WGS sequence"/>
</dbReference>
<name>A0A927F3P7_9ACTN</name>
<sequence length="108" mass="12153">MSPRRNRPRGGVSNGKGPAAEGRRSIGLESTESWRGEEWVVRRVSGGAAGKPYRCPGCDQLLPPGTPHVVAWQRDGDVDDRRHWHGPCWSARDRRAARVRRSRNAPRY</sequence>